<accession>A0A8S5QL71</accession>
<dbReference type="InterPro" id="IPR010861">
    <property type="entry name" value="DUF1492"/>
</dbReference>
<dbReference type="Pfam" id="PF07374">
    <property type="entry name" value="DUF1492"/>
    <property type="match status" value="1"/>
</dbReference>
<name>A0A8S5QL71_9CAUD</name>
<organism evidence="2">
    <name type="scientific">Siphoviridae sp. ct0hG5</name>
    <dbReference type="NCBI Taxonomy" id="2826269"/>
    <lineage>
        <taxon>Viruses</taxon>
        <taxon>Duplodnaviria</taxon>
        <taxon>Heunggongvirae</taxon>
        <taxon>Uroviricota</taxon>
        <taxon>Caudoviricetes</taxon>
    </lineage>
</organism>
<evidence type="ECO:0008006" key="3">
    <source>
        <dbReference type="Google" id="ProtNLM"/>
    </source>
</evidence>
<sequence>MTLDETYDFLMQIRRKEIIIRRKETQRDELRACLLPGAIRYDRDRVQSTPTDKMADVIVRVDELDREIEQLRREKTSLVIEISDAIETLEDDNEKTVLTEFYIARAPMAEVADAINYSVRRAYHFRKMGVTHLGEVLG</sequence>
<feature type="coiled-coil region" evidence="1">
    <location>
        <begin position="54"/>
        <end position="88"/>
    </location>
</feature>
<keyword evidence="1" id="KW-0175">Coiled coil</keyword>
<proteinExistence type="predicted"/>
<evidence type="ECO:0000313" key="2">
    <source>
        <dbReference type="EMBL" id="DAE19561.1"/>
    </source>
</evidence>
<reference evidence="2" key="1">
    <citation type="journal article" date="2021" name="Proc. Natl. Acad. Sci. U.S.A.">
        <title>A Catalog of Tens of Thousands of Viruses from Human Metagenomes Reveals Hidden Associations with Chronic Diseases.</title>
        <authorList>
            <person name="Tisza M.J."/>
            <person name="Buck C.B."/>
        </authorList>
    </citation>
    <scope>NUCLEOTIDE SEQUENCE</scope>
    <source>
        <strain evidence="2">Ct0hG5</strain>
    </source>
</reference>
<dbReference type="EMBL" id="BK015677">
    <property type="protein sequence ID" value="DAE19561.1"/>
    <property type="molecule type" value="Genomic_DNA"/>
</dbReference>
<protein>
    <recommendedName>
        <fullName evidence="3">DUF1492 domain-containing protein</fullName>
    </recommendedName>
</protein>
<evidence type="ECO:0000256" key="1">
    <source>
        <dbReference type="SAM" id="Coils"/>
    </source>
</evidence>